<organism evidence="5">
    <name type="scientific">termite gut metagenome</name>
    <dbReference type="NCBI Taxonomy" id="433724"/>
    <lineage>
        <taxon>unclassified sequences</taxon>
        <taxon>metagenomes</taxon>
        <taxon>organismal metagenomes</taxon>
    </lineage>
</organism>
<dbReference type="InterPro" id="IPR018060">
    <property type="entry name" value="HTH_AraC"/>
</dbReference>
<dbReference type="SMART" id="SM00342">
    <property type="entry name" value="HTH_ARAC"/>
    <property type="match status" value="1"/>
</dbReference>
<keyword evidence="1" id="KW-0805">Transcription regulation</keyword>
<evidence type="ECO:0000259" key="4">
    <source>
        <dbReference type="PROSITE" id="PS01124"/>
    </source>
</evidence>
<sequence length="136" mass="15796">MGTFLLEMANINLQRNEERAQAYEASHKEEIVQQFIRLILSHCKQQHEVSFYAKELCITSGYLSRIMKTSSGKTAIKWISDALIAESKILLRRPNVNIQQVSDELHFGDQSSFGKFFKKHMGLTPMEYKNEIREVE</sequence>
<dbReference type="GO" id="GO:0043565">
    <property type="term" value="F:sequence-specific DNA binding"/>
    <property type="evidence" value="ECO:0007669"/>
    <property type="project" value="InterPro"/>
</dbReference>
<evidence type="ECO:0000256" key="2">
    <source>
        <dbReference type="ARBA" id="ARBA00023125"/>
    </source>
</evidence>
<evidence type="ECO:0000313" key="5">
    <source>
        <dbReference type="EMBL" id="KAA6339197.1"/>
    </source>
</evidence>
<gene>
    <name evidence="5" type="ORF">EZS27_012861</name>
</gene>
<keyword evidence="3" id="KW-0804">Transcription</keyword>
<proteinExistence type="predicted"/>
<dbReference type="Pfam" id="PF12833">
    <property type="entry name" value="HTH_18"/>
    <property type="match status" value="1"/>
</dbReference>
<reference evidence="5" key="1">
    <citation type="submission" date="2019-03" db="EMBL/GenBank/DDBJ databases">
        <title>Single cell metagenomics reveals metabolic interactions within the superorganism composed of flagellate Streblomastix strix and complex community of Bacteroidetes bacteria on its surface.</title>
        <authorList>
            <person name="Treitli S.C."/>
            <person name="Kolisko M."/>
            <person name="Husnik F."/>
            <person name="Keeling P."/>
            <person name="Hampl V."/>
        </authorList>
    </citation>
    <scope>NUCLEOTIDE SEQUENCE</scope>
    <source>
        <strain evidence="5">STM</strain>
    </source>
</reference>
<comment type="caution">
    <text evidence="5">The sequence shown here is derived from an EMBL/GenBank/DDBJ whole genome shotgun (WGS) entry which is preliminary data.</text>
</comment>
<name>A0A5J4RZ74_9ZZZZ</name>
<dbReference type="AlphaFoldDB" id="A0A5J4RZ74"/>
<keyword evidence="2" id="KW-0238">DNA-binding</keyword>
<dbReference type="InterPro" id="IPR009057">
    <property type="entry name" value="Homeodomain-like_sf"/>
</dbReference>
<dbReference type="PANTHER" id="PTHR43280">
    <property type="entry name" value="ARAC-FAMILY TRANSCRIPTIONAL REGULATOR"/>
    <property type="match status" value="1"/>
</dbReference>
<dbReference type="GO" id="GO:0003700">
    <property type="term" value="F:DNA-binding transcription factor activity"/>
    <property type="evidence" value="ECO:0007669"/>
    <property type="project" value="InterPro"/>
</dbReference>
<protein>
    <submittedName>
        <fullName evidence="5">Arabinose operon regulatory protein</fullName>
    </submittedName>
</protein>
<evidence type="ECO:0000256" key="3">
    <source>
        <dbReference type="ARBA" id="ARBA00023163"/>
    </source>
</evidence>
<dbReference type="PROSITE" id="PS01124">
    <property type="entry name" value="HTH_ARAC_FAMILY_2"/>
    <property type="match status" value="1"/>
</dbReference>
<dbReference type="SUPFAM" id="SSF46689">
    <property type="entry name" value="Homeodomain-like"/>
    <property type="match status" value="1"/>
</dbReference>
<evidence type="ECO:0000256" key="1">
    <source>
        <dbReference type="ARBA" id="ARBA00023015"/>
    </source>
</evidence>
<accession>A0A5J4RZ74</accession>
<feature type="domain" description="HTH araC/xylS-type" evidence="4">
    <location>
        <begin position="33"/>
        <end position="131"/>
    </location>
</feature>
<dbReference type="PANTHER" id="PTHR43280:SF32">
    <property type="entry name" value="TRANSCRIPTIONAL REGULATORY PROTEIN"/>
    <property type="match status" value="1"/>
</dbReference>
<dbReference type="EMBL" id="SNRY01000556">
    <property type="protein sequence ID" value="KAA6339197.1"/>
    <property type="molecule type" value="Genomic_DNA"/>
</dbReference>
<dbReference type="Gene3D" id="1.10.10.60">
    <property type="entry name" value="Homeodomain-like"/>
    <property type="match status" value="1"/>
</dbReference>